<proteinExistence type="inferred from homology"/>
<dbReference type="SMART" id="SM00568">
    <property type="entry name" value="GRAM"/>
    <property type="match status" value="1"/>
</dbReference>
<dbReference type="OrthoDB" id="2162691at2759"/>
<evidence type="ECO:0000256" key="6">
    <source>
        <dbReference type="SAM" id="MobiDB-lite"/>
    </source>
</evidence>
<dbReference type="GO" id="GO:0032541">
    <property type="term" value="C:cortical endoplasmic reticulum"/>
    <property type="evidence" value="ECO:0007669"/>
    <property type="project" value="TreeGrafter"/>
</dbReference>
<feature type="compositionally biased region" description="Acidic residues" evidence="6">
    <location>
        <begin position="91"/>
        <end position="101"/>
    </location>
</feature>
<dbReference type="InterPro" id="IPR004182">
    <property type="entry name" value="GRAM"/>
</dbReference>
<gene>
    <name evidence="9" type="ORF">GGI15_004516</name>
</gene>
<feature type="region of interest" description="Disordered" evidence="6">
    <location>
        <begin position="459"/>
        <end position="539"/>
    </location>
</feature>
<feature type="compositionally biased region" description="Polar residues" evidence="6">
    <location>
        <begin position="501"/>
        <end position="533"/>
    </location>
</feature>
<keyword evidence="10" id="KW-1185">Reference proteome</keyword>
<dbReference type="Gene3D" id="2.30.29.30">
    <property type="entry name" value="Pleckstrin-homology domain (PH domain)/Phosphotyrosine-binding domain (PTB)"/>
    <property type="match status" value="1"/>
</dbReference>
<keyword evidence="3 7" id="KW-0812">Transmembrane</keyword>
<dbReference type="AlphaFoldDB" id="A0A9W8H2C1"/>
<feature type="region of interest" description="Disordered" evidence="6">
    <location>
        <begin position="823"/>
        <end position="892"/>
    </location>
</feature>
<dbReference type="PROSITE" id="PS51778">
    <property type="entry name" value="VAST"/>
    <property type="match status" value="1"/>
</dbReference>
<keyword evidence="4 7" id="KW-1133">Transmembrane helix</keyword>
<evidence type="ECO:0000256" key="1">
    <source>
        <dbReference type="ARBA" id="ARBA00004167"/>
    </source>
</evidence>
<evidence type="ECO:0000256" key="5">
    <source>
        <dbReference type="ARBA" id="ARBA00023136"/>
    </source>
</evidence>
<keyword evidence="5 7" id="KW-0472">Membrane</keyword>
<dbReference type="PANTHER" id="PTHR23319:SF4">
    <property type="entry name" value="GRAM DOMAIN CONTAINING 1B, ISOFORM E"/>
    <property type="match status" value="1"/>
</dbReference>
<feature type="compositionally biased region" description="Low complexity" evidence="6">
    <location>
        <begin position="385"/>
        <end position="398"/>
    </location>
</feature>
<evidence type="ECO:0000313" key="10">
    <source>
        <dbReference type="Proteomes" id="UP001140172"/>
    </source>
</evidence>
<dbReference type="InterPro" id="IPR051482">
    <property type="entry name" value="Cholesterol_transport"/>
</dbReference>
<dbReference type="GO" id="GO:0005886">
    <property type="term" value="C:plasma membrane"/>
    <property type="evidence" value="ECO:0007669"/>
    <property type="project" value="TreeGrafter"/>
</dbReference>
<dbReference type="Pfam" id="PF16016">
    <property type="entry name" value="VASt"/>
    <property type="match status" value="1"/>
</dbReference>
<dbReference type="InterPro" id="IPR011993">
    <property type="entry name" value="PH-like_dom_sf"/>
</dbReference>
<dbReference type="GO" id="GO:0005739">
    <property type="term" value="C:mitochondrion"/>
    <property type="evidence" value="ECO:0007669"/>
    <property type="project" value="TreeGrafter"/>
</dbReference>
<dbReference type="Pfam" id="PF02893">
    <property type="entry name" value="GRAM"/>
    <property type="match status" value="1"/>
</dbReference>
<dbReference type="GO" id="GO:0120015">
    <property type="term" value="F:sterol transfer activity"/>
    <property type="evidence" value="ECO:0007669"/>
    <property type="project" value="TreeGrafter"/>
</dbReference>
<dbReference type="GO" id="GO:0005789">
    <property type="term" value="C:endoplasmic reticulum membrane"/>
    <property type="evidence" value="ECO:0007669"/>
    <property type="project" value="TreeGrafter"/>
</dbReference>
<name>A0A9W8H2C1_9FUNG</name>
<feature type="compositionally biased region" description="Acidic residues" evidence="6">
    <location>
        <begin position="171"/>
        <end position="204"/>
    </location>
</feature>
<feature type="region of interest" description="Disordered" evidence="6">
    <location>
        <begin position="1"/>
        <end position="216"/>
    </location>
</feature>
<evidence type="ECO:0000256" key="7">
    <source>
        <dbReference type="SAM" id="Phobius"/>
    </source>
</evidence>
<dbReference type="EMBL" id="JANBUM010000417">
    <property type="protein sequence ID" value="KAJ2777404.1"/>
    <property type="molecule type" value="Genomic_DNA"/>
</dbReference>
<feature type="transmembrane region" description="Helical" evidence="7">
    <location>
        <begin position="956"/>
        <end position="974"/>
    </location>
</feature>
<dbReference type="GO" id="GO:0032934">
    <property type="term" value="F:sterol binding"/>
    <property type="evidence" value="ECO:0007669"/>
    <property type="project" value="TreeGrafter"/>
</dbReference>
<evidence type="ECO:0000256" key="2">
    <source>
        <dbReference type="ARBA" id="ARBA00006582"/>
    </source>
</evidence>
<dbReference type="GO" id="GO:0140268">
    <property type="term" value="C:endoplasmic reticulum-plasma membrane contact site"/>
    <property type="evidence" value="ECO:0007669"/>
    <property type="project" value="TreeGrafter"/>
</dbReference>
<accession>A0A9W8H2C1</accession>
<dbReference type="PANTHER" id="PTHR23319">
    <property type="entry name" value="GRAM DOMAIN CONTAINING 1B, ISOFORM E"/>
    <property type="match status" value="1"/>
</dbReference>
<sequence>MSKEDKPRGLRARLRQRRARNSSEDEVKSRPTSLDLGRGPGPKLTLGHSLTAVPTRASGYAAGNFRRHNTYAGSDNEEAHGGLALGQFSEDAGEEVVDGEQDAAAGRPSGAILRSSRSQDFRQLYPYQQAAAGSSMSRRSSMASRRISTHSVPGYTLRSDNDSAAYSFEQSLDEGDGNETNDIPEEDEEASCNDDGSDDDDTSDDGEHADGDGDGDGELNAVYLKRNADFHMLFRNIPINELLIDDYGCALQRDILVQGRLYLTENFVCFYSNIFGWVTNLVIAFDEIMTIEKKMTALIIPNAIQVSTLHAKHFFGSFIYRDSAYNQLFDLWAKSRSEKHAGMPEIGRAEDGDGAGDVSRHREDVLDAYQSLSEEEEEEEGLGGSARAEGSDSGSASDTESEASDAAERSLLSDASHSRGVGTPSAAIQNSLAATSVTNLIAGAKDAMAAAAAAAAVVSGSGPSQGPQPQATAANGAGASSGAPQAGGDGAAGGDSPNDNMTRAASQVSTLTTKVQGTEANGTPASAGSTTSLAAKGQVPPADASAAAAAAGTQAPGRLLARLPKTPDATDGGGSGSKASSIRGRQGASSRPGNADAAPLHRPTTCPCGTNGRTAHYSLEALDAVFPLSLPLLFRIVFSAAVPADIEAAYMPADKVSREELASSCTRRVTECGNADVRTEGWVPDPEDAGREMCIYTYEKPLGFSIGPKSTAVEDTFRIVHRDFDGAVVVEQVVRTPNVPSGTAFFVKIRHCLTWASGPSNQPPGGWSHYTMTFEVEWTKTSWIKNAIEKGSNDSNRQAGEMLEKYIREWIAKHPAMEVKAPAHVTTPKGAVGAGAAHKARRKAAQPARKPRREESPRGLRMEEVLGDGERARGAARKDAKAAAGPGEPGSEKAAAAAVGSAAAAAAAASGAGAGGQAAGDAEAWRRRARATWAGWIGYHAAYPVVRGMRLLSNPAAGPLVVVVLLLLLLLLLLSNAWRFASPRPGGLFGASSSVRVDASRR</sequence>
<comment type="similarity">
    <text evidence="2">Belongs to the YSP2 family.</text>
</comment>
<feature type="compositionally biased region" description="Low complexity" evidence="6">
    <location>
        <begin position="130"/>
        <end position="146"/>
    </location>
</feature>
<dbReference type="CDD" id="cd13220">
    <property type="entry name" value="PH-GRAM_GRAMDC"/>
    <property type="match status" value="1"/>
</dbReference>
<organism evidence="9 10">
    <name type="scientific">Coemansia interrupta</name>
    <dbReference type="NCBI Taxonomy" id="1126814"/>
    <lineage>
        <taxon>Eukaryota</taxon>
        <taxon>Fungi</taxon>
        <taxon>Fungi incertae sedis</taxon>
        <taxon>Zoopagomycota</taxon>
        <taxon>Kickxellomycotina</taxon>
        <taxon>Kickxellomycetes</taxon>
        <taxon>Kickxellales</taxon>
        <taxon>Kickxellaceae</taxon>
        <taxon>Coemansia</taxon>
    </lineage>
</organism>
<feature type="compositionally biased region" description="Basic and acidic residues" evidence="6">
    <location>
        <begin position="852"/>
        <end position="881"/>
    </location>
</feature>
<dbReference type="InterPro" id="IPR031968">
    <property type="entry name" value="VASt"/>
</dbReference>
<evidence type="ECO:0000313" key="9">
    <source>
        <dbReference type="EMBL" id="KAJ2777404.1"/>
    </source>
</evidence>
<dbReference type="GO" id="GO:0032366">
    <property type="term" value="P:intracellular sterol transport"/>
    <property type="evidence" value="ECO:0007669"/>
    <property type="project" value="TreeGrafter"/>
</dbReference>
<dbReference type="Proteomes" id="UP001140172">
    <property type="component" value="Unassembled WGS sequence"/>
</dbReference>
<feature type="compositionally biased region" description="Low complexity" evidence="6">
    <location>
        <begin position="828"/>
        <end position="837"/>
    </location>
</feature>
<feature type="region of interest" description="Disordered" evidence="6">
    <location>
        <begin position="562"/>
        <end position="602"/>
    </location>
</feature>
<protein>
    <recommendedName>
        <fullName evidence="8">VASt domain-containing protein</fullName>
    </recommendedName>
</protein>
<evidence type="ECO:0000256" key="3">
    <source>
        <dbReference type="ARBA" id="ARBA00022692"/>
    </source>
</evidence>
<evidence type="ECO:0000259" key="8">
    <source>
        <dbReference type="PROSITE" id="PS51778"/>
    </source>
</evidence>
<feature type="compositionally biased region" description="Low complexity" evidence="6">
    <location>
        <begin position="459"/>
        <end position="484"/>
    </location>
</feature>
<feature type="compositionally biased region" description="Basic residues" evidence="6">
    <location>
        <begin position="9"/>
        <end position="20"/>
    </location>
</feature>
<reference evidence="9" key="1">
    <citation type="submission" date="2022-07" db="EMBL/GenBank/DDBJ databases">
        <title>Phylogenomic reconstructions and comparative analyses of Kickxellomycotina fungi.</title>
        <authorList>
            <person name="Reynolds N.K."/>
            <person name="Stajich J.E."/>
            <person name="Barry K."/>
            <person name="Grigoriev I.V."/>
            <person name="Crous P."/>
            <person name="Smith M.E."/>
        </authorList>
    </citation>
    <scope>NUCLEOTIDE SEQUENCE</scope>
    <source>
        <strain evidence="9">BCRC 34489</strain>
    </source>
</reference>
<feature type="domain" description="VASt" evidence="8">
    <location>
        <begin position="616"/>
        <end position="815"/>
    </location>
</feature>
<comment type="caution">
    <text evidence="9">The sequence shown here is derived from an EMBL/GenBank/DDBJ whole genome shotgun (WGS) entry which is preliminary data.</text>
</comment>
<feature type="region of interest" description="Disordered" evidence="6">
    <location>
        <begin position="371"/>
        <end position="422"/>
    </location>
</feature>
<comment type="subcellular location">
    <subcellularLocation>
        <location evidence="1">Membrane</location>
        <topology evidence="1">Single-pass membrane protein</topology>
    </subcellularLocation>
</comment>
<evidence type="ECO:0000256" key="4">
    <source>
        <dbReference type="ARBA" id="ARBA00022989"/>
    </source>
</evidence>